<dbReference type="InterPro" id="IPR003593">
    <property type="entry name" value="AAA+_ATPase"/>
</dbReference>
<protein>
    <submittedName>
        <fullName evidence="6">ABC transporter ATP-binding protein</fullName>
    </submittedName>
</protein>
<gene>
    <name evidence="6" type="ORF">TCEL_01405</name>
</gene>
<dbReference type="InterPro" id="IPR017871">
    <property type="entry name" value="ABC_transporter-like_CS"/>
</dbReference>
<evidence type="ECO:0000256" key="2">
    <source>
        <dbReference type="ARBA" id="ARBA00022448"/>
    </source>
</evidence>
<dbReference type="GO" id="GO:0098796">
    <property type="term" value="C:membrane protein complex"/>
    <property type="evidence" value="ECO:0007669"/>
    <property type="project" value="UniProtKB-ARBA"/>
</dbReference>
<keyword evidence="3" id="KW-0547">Nucleotide-binding</keyword>
<accession>R7RQ72</accession>
<proteinExistence type="inferred from homology"/>
<dbReference type="HOGENOM" id="CLU_000604_1_22_9"/>
<dbReference type="OrthoDB" id="9802264at2"/>
<keyword evidence="7" id="KW-1185">Reference proteome</keyword>
<dbReference type="PANTHER" id="PTHR42798:SF6">
    <property type="entry name" value="CELL DIVISION ATP-BINDING PROTEIN FTSE"/>
    <property type="match status" value="1"/>
</dbReference>
<reference evidence="6" key="1">
    <citation type="submission" date="2013-03" db="EMBL/GenBank/DDBJ databases">
        <title>Draft genome sequence of the hydrogen-ethanol-producing anaerobic alkalithermophilic Caloramator celere.</title>
        <authorList>
            <person name="Ciranna A."/>
            <person name="Larjo A."/>
            <person name="Kivisto A."/>
            <person name="Santala V."/>
            <person name="Roos C."/>
            <person name="Karp M."/>
        </authorList>
    </citation>
    <scope>NUCLEOTIDE SEQUENCE [LARGE SCALE GENOMIC DNA]</scope>
    <source>
        <strain evidence="6">DSM 8682</strain>
    </source>
</reference>
<keyword evidence="4 6" id="KW-0067">ATP-binding</keyword>
<dbReference type="InterPro" id="IPR003439">
    <property type="entry name" value="ABC_transporter-like_ATP-bd"/>
</dbReference>
<organism evidence="6 7">
    <name type="scientific">Thermobrachium celere DSM 8682</name>
    <dbReference type="NCBI Taxonomy" id="941824"/>
    <lineage>
        <taxon>Bacteria</taxon>
        <taxon>Bacillati</taxon>
        <taxon>Bacillota</taxon>
        <taxon>Clostridia</taxon>
        <taxon>Eubacteriales</taxon>
        <taxon>Clostridiaceae</taxon>
        <taxon>Thermobrachium</taxon>
    </lineage>
</organism>
<name>R7RQ72_9CLOT</name>
<dbReference type="GO" id="GO:0016887">
    <property type="term" value="F:ATP hydrolysis activity"/>
    <property type="evidence" value="ECO:0007669"/>
    <property type="project" value="InterPro"/>
</dbReference>
<dbReference type="eggNOG" id="COG1136">
    <property type="taxonomic scope" value="Bacteria"/>
</dbReference>
<dbReference type="FunFam" id="3.40.50.300:FF:000032">
    <property type="entry name" value="Export ABC transporter ATP-binding protein"/>
    <property type="match status" value="1"/>
</dbReference>
<dbReference type="Pfam" id="PF00005">
    <property type="entry name" value="ABC_tran"/>
    <property type="match status" value="1"/>
</dbReference>
<dbReference type="InterPro" id="IPR027417">
    <property type="entry name" value="P-loop_NTPase"/>
</dbReference>
<keyword evidence="2" id="KW-0813">Transport</keyword>
<dbReference type="InterPro" id="IPR017911">
    <property type="entry name" value="MacB-like_ATP-bd"/>
</dbReference>
<dbReference type="PANTHER" id="PTHR42798">
    <property type="entry name" value="LIPOPROTEIN-RELEASING SYSTEM ATP-BINDING PROTEIN LOLD"/>
    <property type="match status" value="1"/>
</dbReference>
<comment type="caution">
    <text evidence="6">The sequence shown here is derived from an EMBL/GenBank/DDBJ whole genome shotgun (WGS) entry which is preliminary data.</text>
</comment>
<dbReference type="SUPFAM" id="SSF52540">
    <property type="entry name" value="P-loop containing nucleoside triphosphate hydrolases"/>
    <property type="match status" value="1"/>
</dbReference>
<dbReference type="EMBL" id="CAVN010000088">
    <property type="protein sequence ID" value="CDF57491.1"/>
    <property type="molecule type" value="Genomic_DNA"/>
</dbReference>
<dbReference type="Proteomes" id="UP000014923">
    <property type="component" value="Unassembled WGS sequence"/>
</dbReference>
<dbReference type="RefSeq" id="WP_018660691.1">
    <property type="nucleotide sequence ID" value="NZ_HF952018.1"/>
</dbReference>
<evidence type="ECO:0000259" key="5">
    <source>
        <dbReference type="PROSITE" id="PS50893"/>
    </source>
</evidence>
<evidence type="ECO:0000313" key="7">
    <source>
        <dbReference type="Proteomes" id="UP000014923"/>
    </source>
</evidence>
<evidence type="ECO:0000256" key="1">
    <source>
        <dbReference type="ARBA" id="ARBA00005417"/>
    </source>
</evidence>
<dbReference type="Gene3D" id="3.40.50.300">
    <property type="entry name" value="P-loop containing nucleotide triphosphate hydrolases"/>
    <property type="match status" value="1"/>
</dbReference>
<dbReference type="GO" id="GO:0022857">
    <property type="term" value="F:transmembrane transporter activity"/>
    <property type="evidence" value="ECO:0007669"/>
    <property type="project" value="UniProtKB-ARBA"/>
</dbReference>
<feature type="domain" description="ABC transporter" evidence="5">
    <location>
        <begin position="8"/>
        <end position="240"/>
    </location>
</feature>
<dbReference type="PROSITE" id="PS00211">
    <property type="entry name" value="ABC_TRANSPORTER_1"/>
    <property type="match status" value="1"/>
</dbReference>
<dbReference type="AlphaFoldDB" id="R7RQ72"/>
<dbReference type="GO" id="GO:0005524">
    <property type="term" value="F:ATP binding"/>
    <property type="evidence" value="ECO:0007669"/>
    <property type="project" value="UniProtKB-KW"/>
</dbReference>
<sequence length="241" mass="26509">MDKKEKVIIMNNVGKVYSTGKNKYRALNGINLEIEKGEFVAIVGPSGAGKSTLMNLIGCLDTLTEGEYYLDGISIGKMKDNQLAEIRNRKIGFIFQTYNLINKLNVLENVELPLIYMGIPINEARKRATSALQKLGLESHLKHKPTELSGGQMQRVAIARAIVTNPEIILADEPTGALDSKTGIEVLNILKDLNKEGNTIVLITHDMNIALNAKRIITVKDGEIVSDSYIDKLKEVGACED</sequence>
<evidence type="ECO:0000256" key="3">
    <source>
        <dbReference type="ARBA" id="ARBA00022741"/>
    </source>
</evidence>
<comment type="similarity">
    <text evidence="1">Belongs to the ABC transporter superfamily.</text>
</comment>
<dbReference type="PROSITE" id="PS50893">
    <property type="entry name" value="ABC_TRANSPORTER_2"/>
    <property type="match status" value="1"/>
</dbReference>
<evidence type="ECO:0000313" key="6">
    <source>
        <dbReference type="EMBL" id="CDF57491.1"/>
    </source>
</evidence>
<dbReference type="CDD" id="cd03255">
    <property type="entry name" value="ABC_MJ0796_LolCDE_FtsE"/>
    <property type="match status" value="1"/>
</dbReference>
<evidence type="ECO:0000256" key="4">
    <source>
        <dbReference type="ARBA" id="ARBA00022840"/>
    </source>
</evidence>
<dbReference type="SMART" id="SM00382">
    <property type="entry name" value="AAA"/>
    <property type="match status" value="1"/>
</dbReference>